<dbReference type="EMBL" id="BAABBN010000004">
    <property type="protein sequence ID" value="GAA3914228.1"/>
    <property type="molecule type" value="Genomic_DNA"/>
</dbReference>
<comment type="caution">
    <text evidence="9">The sequence shown here is derived from an EMBL/GenBank/DDBJ whole genome shotgun (WGS) entry which is preliminary data.</text>
</comment>
<evidence type="ECO:0000256" key="7">
    <source>
        <dbReference type="SAM" id="Phobius"/>
    </source>
</evidence>
<dbReference type="PANTHER" id="PTHR43731">
    <property type="entry name" value="RHOMBOID PROTEASE"/>
    <property type="match status" value="1"/>
</dbReference>
<comment type="subcellular location">
    <subcellularLocation>
        <location evidence="1">Membrane</location>
        <topology evidence="1">Multi-pass membrane protein</topology>
    </subcellularLocation>
</comment>
<sequence>MFKLGEVQSPEAVAELSARLWKAKIPHQVVERPAEESTTGVLSEIWLVREQDLPLAVSLLNNASSDTSVSQEPSPIVASLSYARLTWVFIVACVIVSIVTGLGANIPVLSYFSIVPIEVRGDRLYAATLDYALSEGQIWRLFTPALLHLSFMHILFNMLWLWEFGRKIELLDGKSRLLTVIISSAVISNLAQYYVGSVLFGGMSGVIYALLGYMVVFDKLMPQARYQLPTGIVVFMLIWLVLGYTQFTEALGMGKIANAAHTAGLFSGVILAFLSAFIFRPARN</sequence>
<dbReference type="InterPro" id="IPR035952">
    <property type="entry name" value="Rhomboid-like_sf"/>
</dbReference>
<keyword evidence="5 7" id="KW-1133">Transmembrane helix</keyword>
<feature type="transmembrane region" description="Helical" evidence="7">
    <location>
        <begin position="85"/>
        <end position="106"/>
    </location>
</feature>
<evidence type="ECO:0000256" key="1">
    <source>
        <dbReference type="ARBA" id="ARBA00004141"/>
    </source>
</evidence>
<dbReference type="RefSeq" id="WP_344795334.1">
    <property type="nucleotide sequence ID" value="NZ_BAABBN010000004.1"/>
</dbReference>
<dbReference type="GO" id="GO:0006508">
    <property type="term" value="P:proteolysis"/>
    <property type="evidence" value="ECO:0007669"/>
    <property type="project" value="UniProtKB-KW"/>
</dbReference>
<feature type="domain" description="Peptidase S54 rhomboid" evidence="8">
    <location>
        <begin position="136"/>
        <end position="274"/>
    </location>
</feature>
<dbReference type="Pfam" id="PF01694">
    <property type="entry name" value="Rhomboid"/>
    <property type="match status" value="1"/>
</dbReference>
<dbReference type="Proteomes" id="UP001501565">
    <property type="component" value="Unassembled WGS sequence"/>
</dbReference>
<proteinExistence type="inferred from homology"/>
<feature type="transmembrane region" description="Helical" evidence="7">
    <location>
        <begin position="228"/>
        <end position="247"/>
    </location>
</feature>
<dbReference type="InterPro" id="IPR050925">
    <property type="entry name" value="Rhomboid_protease_S54"/>
</dbReference>
<protein>
    <submittedName>
        <fullName evidence="9">Rhomboid family intramembrane serine protease</fullName>
    </submittedName>
</protein>
<keyword evidence="4" id="KW-0378">Hydrolase</keyword>
<dbReference type="SUPFAM" id="SSF144091">
    <property type="entry name" value="Rhomboid-like"/>
    <property type="match status" value="1"/>
</dbReference>
<keyword evidence="3 7" id="KW-0812">Transmembrane</keyword>
<feature type="transmembrane region" description="Helical" evidence="7">
    <location>
        <begin position="197"/>
        <end position="216"/>
    </location>
</feature>
<gene>
    <name evidence="9" type="ORF">GCM10022277_05940</name>
</gene>
<evidence type="ECO:0000256" key="2">
    <source>
        <dbReference type="ARBA" id="ARBA00009045"/>
    </source>
</evidence>
<dbReference type="InterPro" id="IPR022764">
    <property type="entry name" value="Peptidase_S54_rhomboid_dom"/>
</dbReference>
<reference evidence="10" key="1">
    <citation type="journal article" date="2019" name="Int. J. Syst. Evol. Microbiol.">
        <title>The Global Catalogue of Microorganisms (GCM) 10K type strain sequencing project: providing services to taxonomists for standard genome sequencing and annotation.</title>
        <authorList>
            <consortium name="The Broad Institute Genomics Platform"/>
            <consortium name="The Broad Institute Genome Sequencing Center for Infectious Disease"/>
            <person name="Wu L."/>
            <person name="Ma J."/>
        </authorList>
    </citation>
    <scope>NUCLEOTIDE SEQUENCE [LARGE SCALE GENOMIC DNA]</scope>
    <source>
        <strain evidence="10">JCM 17551</strain>
    </source>
</reference>
<evidence type="ECO:0000256" key="5">
    <source>
        <dbReference type="ARBA" id="ARBA00022989"/>
    </source>
</evidence>
<dbReference type="PANTHER" id="PTHR43731:SF14">
    <property type="entry name" value="PRESENILIN-ASSOCIATED RHOMBOID-LIKE PROTEIN, MITOCHONDRIAL"/>
    <property type="match status" value="1"/>
</dbReference>
<keyword evidence="10" id="KW-1185">Reference proteome</keyword>
<dbReference type="GO" id="GO:0008233">
    <property type="term" value="F:peptidase activity"/>
    <property type="evidence" value="ECO:0007669"/>
    <property type="project" value="UniProtKB-KW"/>
</dbReference>
<evidence type="ECO:0000256" key="4">
    <source>
        <dbReference type="ARBA" id="ARBA00022801"/>
    </source>
</evidence>
<keyword evidence="6 7" id="KW-0472">Membrane</keyword>
<evidence type="ECO:0000256" key="3">
    <source>
        <dbReference type="ARBA" id="ARBA00022692"/>
    </source>
</evidence>
<evidence type="ECO:0000313" key="10">
    <source>
        <dbReference type="Proteomes" id="UP001501565"/>
    </source>
</evidence>
<keyword evidence="9" id="KW-0645">Protease</keyword>
<feature type="transmembrane region" description="Helical" evidence="7">
    <location>
        <begin position="259"/>
        <end position="279"/>
    </location>
</feature>
<feature type="transmembrane region" description="Helical" evidence="7">
    <location>
        <begin position="138"/>
        <end position="162"/>
    </location>
</feature>
<evidence type="ECO:0000256" key="6">
    <source>
        <dbReference type="ARBA" id="ARBA00023136"/>
    </source>
</evidence>
<accession>A0ABP7M4U1</accession>
<name>A0ABP7M4U1_9GAMM</name>
<dbReference type="Gene3D" id="1.20.1540.10">
    <property type="entry name" value="Rhomboid-like"/>
    <property type="match status" value="1"/>
</dbReference>
<evidence type="ECO:0000313" key="9">
    <source>
        <dbReference type="EMBL" id="GAA3914228.1"/>
    </source>
</evidence>
<comment type="similarity">
    <text evidence="2">Belongs to the peptidase S54 family.</text>
</comment>
<evidence type="ECO:0000259" key="8">
    <source>
        <dbReference type="Pfam" id="PF01694"/>
    </source>
</evidence>
<organism evidence="9 10">
    <name type="scientific">Litoribacillus peritrichatus</name>
    <dbReference type="NCBI Taxonomy" id="718191"/>
    <lineage>
        <taxon>Bacteria</taxon>
        <taxon>Pseudomonadati</taxon>
        <taxon>Pseudomonadota</taxon>
        <taxon>Gammaproteobacteria</taxon>
        <taxon>Oceanospirillales</taxon>
        <taxon>Oceanospirillaceae</taxon>
        <taxon>Litoribacillus</taxon>
    </lineage>
</organism>